<evidence type="ECO:0000313" key="5">
    <source>
        <dbReference type="Proteomes" id="UP001592531"/>
    </source>
</evidence>
<reference evidence="4 5" key="1">
    <citation type="submission" date="2024-09" db="EMBL/GenBank/DDBJ databases">
        <authorList>
            <person name="Lee S.D."/>
        </authorList>
    </citation>
    <scope>NUCLEOTIDE SEQUENCE [LARGE SCALE GENOMIC DNA]</scope>
    <source>
        <strain evidence="4 5">N8-3</strain>
    </source>
</reference>
<dbReference type="InterPro" id="IPR011611">
    <property type="entry name" value="PfkB_dom"/>
</dbReference>
<comment type="caution">
    <text evidence="4">The sequence shown here is derived from an EMBL/GenBank/DDBJ whole genome shotgun (WGS) entry which is preliminary data.</text>
</comment>
<dbReference type="Proteomes" id="UP001592531">
    <property type="component" value="Unassembled WGS sequence"/>
</dbReference>
<dbReference type="InterPro" id="IPR002173">
    <property type="entry name" value="Carboh/pur_kinase_PfkB_CS"/>
</dbReference>
<dbReference type="PANTHER" id="PTHR10584:SF157">
    <property type="entry name" value="SULFOFRUCTOSE KINASE"/>
    <property type="match status" value="1"/>
</dbReference>
<dbReference type="PROSITE" id="PS00584">
    <property type="entry name" value="PFKB_KINASES_2"/>
    <property type="match status" value="1"/>
</dbReference>
<protein>
    <submittedName>
        <fullName evidence="4">Carbohydrate kinase family protein</fullName>
        <ecNumber evidence="4">2.7.1.-</ecNumber>
    </submittedName>
</protein>
<dbReference type="EC" id="2.7.1.-" evidence="4"/>
<evidence type="ECO:0000313" key="4">
    <source>
        <dbReference type="EMBL" id="MFC1419302.1"/>
    </source>
</evidence>
<accession>A0ABV6W0P4</accession>
<dbReference type="SUPFAM" id="SSF53613">
    <property type="entry name" value="Ribokinase-like"/>
    <property type="match status" value="1"/>
</dbReference>
<feature type="domain" description="Carbohydrate kinase PfkB" evidence="3">
    <location>
        <begin position="30"/>
        <end position="291"/>
    </location>
</feature>
<gene>
    <name evidence="4" type="ORF">ACEZDE_22085</name>
</gene>
<dbReference type="PANTHER" id="PTHR10584">
    <property type="entry name" value="SUGAR KINASE"/>
    <property type="match status" value="1"/>
</dbReference>
<keyword evidence="5" id="KW-1185">Reference proteome</keyword>
<dbReference type="EMBL" id="JBHFAB010000017">
    <property type="protein sequence ID" value="MFC1419302.1"/>
    <property type="molecule type" value="Genomic_DNA"/>
</dbReference>
<dbReference type="RefSeq" id="WP_380538476.1">
    <property type="nucleotide sequence ID" value="NZ_JBHFAB010000017.1"/>
</dbReference>
<keyword evidence="2 4" id="KW-0418">Kinase</keyword>
<name>A0ABV6W0P4_9ACTN</name>
<organism evidence="4 5">
    <name type="scientific">Streptacidiphilus cavernicola</name>
    <dbReference type="NCBI Taxonomy" id="3342716"/>
    <lineage>
        <taxon>Bacteria</taxon>
        <taxon>Bacillati</taxon>
        <taxon>Actinomycetota</taxon>
        <taxon>Actinomycetes</taxon>
        <taxon>Kitasatosporales</taxon>
        <taxon>Streptomycetaceae</taxon>
        <taxon>Streptacidiphilus</taxon>
    </lineage>
</organism>
<evidence type="ECO:0000256" key="2">
    <source>
        <dbReference type="ARBA" id="ARBA00022777"/>
    </source>
</evidence>
<sequence>MSQLPPESDVVVLGFNTLDLVFSGPDAIRPDQKIHSTGLLQIAGGQGANAAVDLAGLGLAVQYAGMFGDDAWGGLSAASLTDAGIGTAASRTVADCPNHVAVVVVDTTHDTRSIVMCKDPRLTAPADLVDERLLRTTRALYTDGHEFELSVAAAALAASLGVPVFSDLESLRPDTDRLLRHVGELVAPLAVLAELTGATDEAEILAGVRKLGPAVVVATKGGEGCSTLDEQGRLVVLPAVPTEVVDSTGAGDAFHAGYLAARLRGAGIVEAAELGNRAGALKCRFPGPRVPPEAMAALRTDPAAAG</sequence>
<dbReference type="Gene3D" id="3.40.1190.20">
    <property type="match status" value="1"/>
</dbReference>
<proteinExistence type="predicted"/>
<keyword evidence="1 4" id="KW-0808">Transferase</keyword>
<dbReference type="GO" id="GO:0016301">
    <property type="term" value="F:kinase activity"/>
    <property type="evidence" value="ECO:0007669"/>
    <property type="project" value="UniProtKB-KW"/>
</dbReference>
<evidence type="ECO:0000259" key="3">
    <source>
        <dbReference type="Pfam" id="PF00294"/>
    </source>
</evidence>
<dbReference type="Pfam" id="PF00294">
    <property type="entry name" value="PfkB"/>
    <property type="match status" value="1"/>
</dbReference>
<dbReference type="InterPro" id="IPR029056">
    <property type="entry name" value="Ribokinase-like"/>
</dbReference>
<evidence type="ECO:0000256" key="1">
    <source>
        <dbReference type="ARBA" id="ARBA00022679"/>
    </source>
</evidence>